<evidence type="ECO:0000313" key="1">
    <source>
        <dbReference type="EMBL" id="KRZ70830.1"/>
    </source>
</evidence>
<dbReference type="PANTHER" id="PTHR19303">
    <property type="entry name" value="TRANSPOSON"/>
    <property type="match status" value="1"/>
</dbReference>
<proteinExistence type="predicted"/>
<dbReference type="AlphaFoldDB" id="A0A0V1MHN1"/>
<name>A0A0V1MHN1_9BILA</name>
<dbReference type="GO" id="GO:0003677">
    <property type="term" value="F:DNA binding"/>
    <property type="evidence" value="ECO:0007669"/>
    <property type="project" value="TreeGrafter"/>
</dbReference>
<keyword evidence="2" id="KW-1185">Reference proteome</keyword>
<protein>
    <submittedName>
        <fullName evidence="1">Jerky protein</fullName>
    </submittedName>
</protein>
<evidence type="ECO:0000313" key="2">
    <source>
        <dbReference type="Proteomes" id="UP000054843"/>
    </source>
</evidence>
<dbReference type="EMBL" id="JYDO01000107">
    <property type="protein sequence ID" value="KRZ70830.1"/>
    <property type="molecule type" value="Genomic_DNA"/>
</dbReference>
<sequence length="229" mass="26147">MSGMSTTRKVLNLEQKLEMCRLVESFGVGLSTISDIYRSRLQLSLHMNTSSCCSSRKSMKKASNSALDSAVYMWFFQKRALDQTISSPILQEKTLDFSTKNFKSWHDIRELKIHGEKLCADSENAAKFTGTLNDLIRKEGYNVDLEYNADETSLVWKYLPETSLVSMTEKTASGFNHRLTLLLVGKSKRPRAMIGVQKLPVVYDYQTKLITERQIMSHNKQNVYYSASN</sequence>
<accession>A0A0V1MHN1</accession>
<dbReference type="PANTHER" id="PTHR19303:SF16">
    <property type="entry name" value="JERKY PROTEIN HOMOLOG-LIKE"/>
    <property type="match status" value="1"/>
</dbReference>
<comment type="caution">
    <text evidence="1">The sequence shown here is derived from an EMBL/GenBank/DDBJ whole genome shotgun (WGS) entry which is preliminary data.</text>
</comment>
<dbReference type="OrthoDB" id="125347at2759"/>
<dbReference type="Proteomes" id="UP000054843">
    <property type="component" value="Unassembled WGS sequence"/>
</dbReference>
<reference evidence="1 2" key="1">
    <citation type="submission" date="2015-01" db="EMBL/GenBank/DDBJ databases">
        <title>Evolution of Trichinella species and genotypes.</title>
        <authorList>
            <person name="Korhonen P.K."/>
            <person name="Edoardo P."/>
            <person name="Giuseppe L.R."/>
            <person name="Gasser R.B."/>
        </authorList>
    </citation>
    <scope>NUCLEOTIDE SEQUENCE [LARGE SCALE GENOMIC DNA]</scope>
    <source>
        <strain evidence="1">ISS1980</strain>
    </source>
</reference>
<organism evidence="1 2">
    <name type="scientific">Trichinella papuae</name>
    <dbReference type="NCBI Taxonomy" id="268474"/>
    <lineage>
        <taxon>Eukaryota</taxon>
        <taxon>Metazoa</taxon>
        <taxon>Ecdysozoa</taxon>
        <taxon>Nematoda</taxon>
        <taxon>Enoplea</taxon>
        <taxon>Dorylaimia</taxon>
        <taxon>Trichinellida</taxon>
        <taxon>Trichinellidae</taxon>
        <taxon>Trichinella</taxon>
    </lineage>
</organism>
<gene>
    <name evidence="1" type="primary">Jrk</name>
    <name evidence="1" type="ORF">T10_2685</name>
</gene>
<dbReference type="GO" id="GO:0005634">
    <property type="term" value="C:nucleus"/>
    <property type="evidence" value="ECO:0007669"/>
    <property type="project" value="TreeGrafter"/>
</dbReference>
<dbReference type="InterPro" id="IPR050863">
    <property type="entry name" value="CenT-Element_Derived"/>
</dbReference>